<reference evidence="2 3" key="1">
    <citation type="journal article" date="2018" name="Nat. Ecol. Evol.">
        <title>Shark genomes provide insights into elasmobranch evolution and the origin of vertebrates.</title>
        <authorList>
            <person name="Hara Y"/>
            <person name="Yamaguchi K"/>
            <person name="Onimaru K"/>
            <person name="Kadota M"/>
            <person name="Koyanagi M"/>
            <person name="Keeley SD"/>
            <person name="Tatsumi K"/>
            <person name="Tanaka K"/>
            <person name="Motone F"/>
            <person name="Kageyama Y"/>
            <person name="Nozu R"/>
            <person name="Adachi N"/>
            <person name="Nishimura O"/>
            <person name="Nakagawa R"/>
            <person name="Tanegashima C"/>
            <person name="Kiyatake I"/>
            <person name="Matsumoto R"/>
            <person name="Murakumo K"/>
            <person name="Nishida K"/>
            <person name="Terakita A"/>
            <person name="Kuratani S"/>
            <person name="Sato K"/>
            <person name="Hyodo S Kuraku.S."/>
        </authorList>
    </citation>
    <scope>NUCLEOTIDE SEQUENCE [LARGE SCALE GENOMIC DNA]</scope>
</reference>
<proteinExistence type="predicted"/>
<comment type="caution">
    <text evidence="2">The sequence shown here is derived from an EMBL/GenBank/DDBJ whole genome shotgun (WGS) entry which is preliminary data.</text>
</comment>
<name>A0A401RY24_CHIPU</name>
<evidence type="ECO:0000313" key="2">
    <source>
        <dbReference type="EMBL" id="GCC23020.1"/>
    </source>
</evidence>
<dbReference type="Proteomes" id="UP000287033">
    <property type="component" value="Unassembled WGS sequence"/>
</dbReference>
<organism evidence="2 3">
    <name type="scientific">Chiloscyllium punctatum</name>
    <name type="common">Brownbanded bambooshark</name>
    <name type="synonym">Hemiscyllium punctatum</name>
    <dbReference type="NCBI Taxonomy" id="137246"/>
    <lineage>
        <taxon>Eukaryota</taxon>
        <taxon>Metazoa</taxon>
        <taxon>Chordata</taxon>
        <taxon>Craniata</taxon>
        <taxon>Vertebrata</taxon>
        <taxon>Chondrichthyes</taxon>
        <taxon>Elasmobranchii</taxon>
        <taxon>Galeomorphii</taxon>
        <taxon>Galeoidea</taxon>
        <taxon>Orectolobiformes</taxon>
        <taxon>Hemiscylliidae</taxon>
        <taxon>Chiloscyllium</taxon>
    </lineage>
</organism>
<accession>A0A401RY24</accession>
<gene>
    <name evidence="2" type="ORF">chiPu_0001411</name>
</gene>
<evidence type="ECO:0000313" key="3">
    <source>
        <dbReference type="Proteomes" id="UP000287033"/>
    </source>
</evidence>
<dbReference type="AlphaFoldDB" id="A0A401RY24"/>
<keyword evidence="3" id="KW-1185">Reference proteome</keyword>
<protein>
    <submittedName>
        <fullName evidence="2">Uncharacterized protein</fullName>
    </submittedName>
</protein>
<evidence type="ECO:0000256" key="1">
    <source>
        <dbReference type="SAM" id="MobiDB-lite"/>
    </source>
</evidence>
<dbReference type="EMBL" id="BEZZ01000022">
    <property type="protein sequence ID" value="GCC23020.1"/>
    <property type="molecule type" value="Genomic_DNA"/>
</dbReference>
<feature type="region of interest" description="Disordered" evidence="1">
    <location>
        <begin position="36"/>
        <end position="57"/>
    </location>
</feature>
<sequence>MDFSNDHLHFHCREQCDFILPKTTLVQAFLSPDLFHRTPNKTSDPSESNQDEKQRVWKKLGSDDGDEALLTCFEVL</sequence>